<sequence length="79" mass="9285">MHKVIKIRFTLFYSEAPEAAYYGYMELNQNGNMIALYNKYGEEIDMYGGHEYVRVRTIGKFDNEDRDHFYSLLESDGVG</sequence>
<protein>
    <submittedName>
        <fullName evidence="1">Uncharacterized protein</fullName>
    </submittedName>
</protein>
<comment type="caution">
    <text evidence="1">The sequence shown here is derived from an EMBL/GenBank/DDBJ whole genome shotgun (WGS) entry which is preliminary data.</text>
</comment>
<proteinExistence type="predicted"/>
<dbReference type="OrthoDB" id="2638892at2"/>
<gene>
    <name evidence="1" type="ORF">EYB31_19415</name>
</gene>
<dbReference type="EMBL" id="SIRE01000013">
    <property type="protein sequence ID" value="TBL76597.1"/>
    <property type="molecule type" value="Genomic_DNA"/>
</dbReference>
<name>A0A4Q9DMS2_9BACL</name>
<keyword evidence="2" id="KW-1185">Reference proteome</keyword>
<dbReference type="RefSeq" id="WP_131015069.1">
    <property type="nucleotide sequence ID" value="NZ_SIRE01000013.1"/>
</dbReference>
<accession>A0A4Q9DMS2</accession>
<dbReference type="Proteomes" id="UP000293142">
    <property type="component" value="Unassembled WGS sequence"/>
</dbReference>
<dbReference type="AlphaFoldDB" id="A0A4Q9DMS2"/>
<reference evidence="1 2" key="1">
    <citation type="submission" date="2019-02" db="EMBL/GenBank/DDBJ databases">
        <title>Paenibacillus sp. nov., isolated from surface-sterilized tissue of Thalictrum simplex L.</title>
        <authorList>
            <person name="Tuo L."/>
        </authorList>
    </citation>
    <scope>NUCLEOTIDE SEQUENCE [LARGE SCALE GENOMIC DNA]</scope>
    <source>
        <strain evidence="1 2">N2SHLJ1</strain>
    </source>
</reference>
<evidence type="ECO:0000313" key="1">
    <source>
        <dbReference type="EMBL" id="TBL76597.1"/>
    </source>
</evidence>
<evidence type="ECO:0000313" key="2">
    <source>
        <dbReference type="Proteomes" id="UP000293142"/>
    </source>
</evidence>
<organism evidence="1 2">
    <name type="scientific">Paenibacillus thalictri</name>
    <dbReference type="NCBI Taxonomy" id="2527873"/>
    <lineage>
        <taxon>Bacteria</taxon>
        <taxon>Bacillati</taxon>
        <taxon>Bacillota</taxon>
        <taxon>Bacilli</taxon>
        <taxon>Bacillales</taxon>
        <taxon>Paenibacillaceae</taxon>
        <taxon>Paenibacillus</taxon>
    </lineage>
</organism>